<dbReference type="SUPFAM" id="SSF48403">
    <property type="entry name" value="Ankyrin repeat"/>
    <property type="match status" value="1"/>
</dbReference>
<keyword evidence="2 3" id="KW-0040">ANK repeat</keyword>
<dbReference type="Gene3D" id="1.25.40.20">
    <property type="entry name" value="Ankyrin repeat-containing domain"/>
    <property type="match status" value="6"/>
</dbReference>
<keyword evidence="7" id="KW-0418">Kinase</keyword>
<dbReference type="RefSeq" id="XP_027592783.2">
    <property type="nucleotide sequence ID" value="XM_027736982.2"/>
</dbReference>
<dbReference type="GO" id="GO:0005737">
    <property type="term" value="C:cytoplasm"/>
    <property type="evidence" value="ECO:0007669"/>
    <property type="project" value="TreeGrafter"/>
</dbReference>
<evidence type="ECO:0000256" key="1">
    <source>
        <dbReference type="ARBA" id="ARBA00022737"/>
    </source>
</evidence>
<dbReference type="PROSITE" id="PS50297">
    <property type="entry name" value="ANK_REP_REGION"/>
    <property type="match status" value="11"/>
</dbReference>
<dbReference type="InterPro" id="IPR011009">
    <property type="entry name" value="Kinase-like_dom_sf"/>
</dbReference>
<feature type="repeat" description="ANK" evidence="3">
    <location>
        <begin position="591"/>
        <end position="623"/>
    </location>
</feature>
<feature type="repeat" description="ANK" evidence="3">
    <location>
        <begin position="690"/>
        <end position="722"/>
    </location>
</feature>
<evidence type="ECO:0000256" key="3">
    <source>
        <dbReference type="PROSITE-ProRule" id="PRU00023"/>
    </source>
</evidence>
<feature type="repeat" description="ANK" evidence="3">
    <location>
        <begin position="426"/>
        <end position="458"/>
    </location>
</feature>
<dbReference type="SMART" id="SM00220">
    <property type="entry name" value="S_TKc"/>
    <property type="match status" value="1"/>
</dbReference>
<feature type="repeat" description="ANK" evidence="3">
    <location>
        <begin position="756"/>
        <end position="788"/>
    </location>
</feature>
<keyword evidence="1" id="KW-0677">Repeat</keyword>
<keyword evidence="7" id="KW-0808">Transferase</keyword>
<organism evidence="6 7">
    <name type="scientific">Pipra filicauda</name>
    <name type="common">Wire-tailed manakin</name>
    <dbReference type="NCBI Taxonomy" id="649802"/>
    <lineage>
        <taxon>Eukaryota</taxon>
        <taxon>Metazoa</taxon>
        <taxon>Chordata</taxon>
        <taxon>Craniata</taxon>
        <taxon>Vertebrata</taxon>
        <taxon>Euteleostomi</taxon>
        <taxon>Archelosauria</taxon>
        <taxon>Archosauria</taxon>
        <taxon>Dinosauria</taxon>
        <taxon>Saurischia</taxon>
        <taxon>Theropoda</taxon>
        <taxon>Coelurosauria</taxon>
        <taxon>Aves</taxon>
        <taxon>Neognathae</taxon>
        <taxon>Neoaves</taxon>
        <taxon>Telluraves</taxon>
        <taxon>Australaves</taxon>
        <taxon>Passeriformes</taxon>
        <taxon>Pipridae</taxon>
        <taxon>Pipra</taxon>
    </lineage>
</organism>
<dbReference type="GO" id="GO:0005524">
    <property type="term" value="F:ATP binding"/>
    <property type="evidence" value="ECO:0007669"/>
    <property type="project" value="InterPro"/>
</dbReference>
<dbReference type="Pfam" id="PF07714">
    <property type="entry name" value="PK_Tyr_Ser-Thr"/>
    <property type="match status" value="1"/>
</dbReference>
<reference evidence="7" key="1">
    <citation type="submission" date="2025-08" db="UniProtKB">
        <authorList>
            <consortium name="RefSeq"/>
        </authorList>
    </citation>
    <scope>IDENTIFICATION</scope>
    <source>
        <tissue evidence="7">Muscle</tissue>
    </source>
</reference>
<dbReference type="GeneID" id="113996195"/>
<feature type="repeat" description="ANK" evidence="3">
    <location>
        <begin position="723"/>
        <end position="755"/>
    </location>
</feature>
<feature type="repeat" description="ANK" evidence="3">
    <location>
        <begin position="492"/>
        <end position="524"/>
    </location>
</feature>
<dbReference type="PANTHER" id="PTHR24198">
    <property type="entry name" value="ANKYRIN REPEAT AND PROTEIN KINASE DOMAIN-CONTAINING PROTEIN"/>
    <property type="match status" value="1"/>
</dbReference>
<dbReference type="PROSITE" id="PS50088">
    <property type="entry name" value="ANK_REPEAT"/>
    <property type="match status" value="11"/>
</dbReference>
<feature type="domain" description="Protein kinase" evidence="5">
    <location>
        <begin position="79"/>
        <end position="348"/>
    </location>
</feature>
<accession>A0A6J2I000</accession>
<dbReference type="AlphaFoldDB" id="A0A6J2I000"/>
<dbReference type="InterPro" id="IPR000719">
    <property type="entry name" value="Prot_kinase_dom"/>
</dbReference>
<gene>
    <name evidence="7" type="primary">ANKK1</name>
</gene>
<dbReference type="Pfam" id="PF12796">
    <property type="entry name" value="Ank_2"/>
    <property type="match status" value="3"/>
</dbReference>
<dbReference type="PANTHER" id="PTHR24198:SF175">
    <property type="entry name" value="ANKYRIN REPEAT AND PROTEIN KINASE DOMAIN-CONTAINING PROTEIN 1"/>
    <property type="match status" value="1"/>
</dbReference>
<dbReference type="SMART" id="SM00248">
    <property type="entry name" value="ANK"/>
    <property type="match status" value="12"/>
</dbReference>
<dbReference type="Pfam" id="PF00023">
    <property type="entry name" value="Ank"/>
    <property type="match status" value="2"/>
</dbReference>
<dbReference type="InterPro" id="IPR008271">
    <property type="entry name" value="Ser/Thr_kinase_AS"/>
</dbReference>
<evidence type="ECO:0000313" key="7">
    <source>
        <dbReference type="RefSeq" id="XP_027592783.2"/>
    </source>
</evidence>
<feature type="region of interest" description="Disordered" evidence="4">
    <location>
        <begin position="369"/>
        <end position="413"/>
    </location>
</feature>
<name>A0A6J2I000_9PASS</name>
<dbReference type="CTD" id="255239"/>
<feature type="repeat" description="ANK" evidence="3">
    <location>
        <begin position="657"/>
        <end position="689"/>
    </location>
</feature>
<dbReference type="SUPFAM" id="SSF56112">
    <property type="entry name" value="Protein kinase-like (PK-like)"/>
    <property type="match status" value="1"/>
</dbReference>
<dbReference type="InParanoid" id="A0A6J2I000"/>
<feature type="repeat" description="ANK" evidence="3">
    <location>
        <begin position="525"/>
        <end position="557"/>
    </location>
</feature>
<dbReference type="PROSITE" id="PS00108">
    <property type="entry name" value="PROTEIN_KINASE_ST"/>
    <property type="match status" value="1"/>
</dbReference>
<feature type="compositionally biased region" description="Low complexity" evidence="4">
    <location>
        <begin position="45"/>
        <end position="54"/>
    </location>
</feature>
<feature type="repeat" description="ANK" evidence="3">
    <location>
        <begin position="558"/>
        <end position="590"/>
    </location>
</feature>
<dbReference type="GO" id="GO:0004672">
    <property type="term" value="F:protein kinase activity"/>
    <property type="evidence" value="ECO:0007669"/>
    <property type="project" value="InterPro"/>
</dbReference>
<proteinExistence type="predicted"/>
<evidence type="ECO:0000256" key="4">
    <source>
        <dbReference type="SAM" id="MobiDB-lite"/>
    </source>
</evidence>
<evidence type="ECO:0000256" key="2">
    <source>
        <dbReference type="ARBA" id="ARBA00023043"/>
    </source>
</evidence>
<protein>
    <submittedName>
        <fullName evidence="7">Ankyrin repeat and protein kinase domain-containing protein 1</fullName>
    </submittedName>
</protein>
<dbReference type="Proteomes" id="UP000504627">
    <property type="component" value="Unplaced"/>
</dbReference>
<evidence type="ECO:0000313" key="6">
    <source>
        <dbReference type="Proteomes" id="UP000504627"/>
    </source>
</evidence>
<keyword evidence="6" id="KW-1185">Reference proteome</keyword>
<feature type="compositionally biased region" description="Basic and acidic residues" evidence="4">
    <location>
        <begin position="379"/>
        <end position="394"/>
    </location>
</feature>
<dbReference type="GO" id="GO:0010564">
    <property type="term" value="P:regulation of cell cycle process"/>
    <property type="evidence" value="ECO:0007669"/>
    <property type="project" value="TreeGrafter"/>
</dbReference>
<dbReference type="Gene3D" id="1.10.510.10">
    <property type="entry name" value="Transferase(Phosphotransferase) domain 1"/>
    <property type="match status" value="1"/>
</dbReference>
<feature type="repeat" description="ANK" evidence="3">
    <location>
        <begin position="624"/>
        <end position="656"/>
    </location>
</feature>
<evidence type="ECO:0000259" key="5">
    <source>
        <dbReference type="PROSITE" id="PS50011"/>
    </source>
</evidence>
<dbReference type="InterPro" id="IPR002110">
    <property type="entry name" value="Ankyrin_rpt"/>
</dbReference>
<dbReference type="PROSITE" id="PS50011">
    <property type="entry name" value="PROTEIN_KINASE_DOM"/>
    <property type="match status" value="1"/>
</dbReference>
<dbReference type="InterPro" id="IPR001245">
    <property type="entry name" value="Ser-Thr/Tyr_kinase_cat_dom"/>
</dbReference>
<sequence length="842" mass="93661">MQLLCMINGSDRQDPPPGSRSQGSPGLTPQAGQEQEELLSPPLPAARQEAESQAASCAMTADRERQLGSLTVFNREDFEDDWVKVASGGFGHVYQVKHRRWRTVYAVKCSPYLLQDSGMDRTSMNCLMEEATKMEKIKFQHIVTIYGVCNSPLGIVMEYMARGSLEKILPTHKMSWQLKFRVIHEMGLAMNFLHSMTPPLLHLDLKPGNILLDGNMHVKISDFGLSKWMEQSSRMQYIESSALRGTLSYIPPEMFLQNSKPPGIKYDVYSFGIVIWEVLMQKKPYAGANMMAIIVKVAAGKRPGLELISDDWPGECQQMVDLMKRCWDQDPKQRPSFSDIPVETDMLLALIQSLVVDPENERLVRKMSHKPAISGNQQSDKEEFTFPRDTRSGETDNQEVPLPPPYSEAESPEEILSEEICRVHENGLTLLHLMVIQGNVEKVKFLLGCKANVNSQVGCGYTPLIMAVQKRLPEICSVLIEHGADPNVPDEDGWTPLHFAAQSGDDRIVRLLLDHQARVDAQEQDGWTPLHLAAQNNFENVARVLLSRQADSNTQEGDGKTALHVAACFGHVGLVKLLASQGADLERKQKNHRTPLHVAVERGKFRVVHYLLKNGTCVNSLDQNHYSALHLAAVRGKLLICEKLIKHGANVELRTDKGWTPLHLASFKGHVEIIRLLRRSRARLSARGSMDWTPLHLATRYGDEPVVSELLRGGADPDVPEGSGWAPLHFAVLRGSFLTVINLLECGADVNARNKVGWTPLHLAVLKGNMAIVKTLIKAGALLDVEDITGCTALQLAVRHQRENIITLLQGKDSVLSKAGSRTLVNDAKVARPRLVPGRTDL</sequence>
<feature type="region of interest" description="Disordered" evidence="4">
    <location>
        <begin position="1"/>
        <end position="54"/>
    </location>
</feature>
<dbReference type="PRINTS" id="PR01415">
    <property type="entry name" value="ANKYRIN"/>
</dbReference>
<feature type="repeat" description="ANK" evidence="3">
    <location>
        <begin position="459"/>
        <end position="491"/>
    </location>
</feature>
<dbReference type="InterPro" id="IPR036770">
    <property type="entry name" value="Ankyrin_rpt-contain_sf"/>
</dbReference>
<dbReference type="Pfam" id="PF13637">
    <property type="entry name" value="Ank_4"/>
    <property type="match status" value="1"/>
</dbReference>